<keyword evidence="2" id="KW-0964">Secreted</keyword>
<evidence type="ECO:0000313" key="5">
    <source>
        <dbReference type="Proteomes" id="UP001558652"/>
    </source>
</evidence>
<dbReference type="PANTHER" id="PTHR14619:SF3">
    <property type="entry name" value="PROTEIN NDNF"/>
    <property type="match status" value="1"/>
</dbReference>
<dbReference type="AlphaFoldDB" id="A0ABD0Y2R8"/>
<feature type="non-terminal residue" evidence="4">
    <location>
        <position position="1"/>
    </location>
</feature>
<evidence type="ECO:0000313" key="4">
    <source>
        <dbReference type="EMBL" id="KAL1117653.1"/>
    </source>
</evidence>
<organism evidence="4 5">
    <name type="scientific">Ranatra chinensis</name>
    <dbReference type="NCBI Taxonomy" id="642074"/>
    <lineage>
        <taxon>Eukaryota</taxon>
        <taxon>Metazoa</taxon>
        <taxon>Ecdysozoa</taxon>
        <taxon>Arthropoda</taxon>
        <taxon>Hexapoda</taxon>
        <taxon>Insecta</taxon>
        <taxon>Pterygota</taxon>
        <taxon>Neoptera</taxon>
        <taxon>Paraneoptera</taxon>
        <taxon>Hemiptera</taxon>
        <taxon>Heteroptera</taxon>
        <taxon>Panheteroptera</taxon>
        <taxon>Nepomorpha</taxon>
        <taxon>Nepidae</taxon>
        <taxon>Ranatrinae</taxon>
        <taxon>Ranatra</taxon>
    </lineage>
</organism>
<reference evidence="4 5" key="1">
    <citation type="submission" date="2024-07" db="EMBL/GenBank/DDBJ databases">
        <title>Chromosome-level genome assembly of the water stick insect Ranatra chinensis (Heteroptera: Nepidae).</title>
        <authorList>
            <person name="Liu X."/>
        </authorList>
    </citation>
    <scope>NUCLEOTIDE SEQUENCE [LARGE SCALE GENOMIC DNA]</scope>
    <source>
        <strain evidence="4">Cailab_2021Rc</strain>
        <tissue evidence="4">Muscle</tissue>
    </source>
</reference>
<evidence type="ECO:0008006" key="6">
    <source>
        <dbReference type="Google" id="ProtNLM"/>
    </source>
</evidence>
<gene>
    <name evidence="4" type="ORF">AAG570_003968</name>
</gene>
<proteinExistence type="predicted"/>
<dbReference type="InterPro" id="IPR019326">
    <property type="entry name" value="NDNF"/>
</dbReference>
<protein>
    <recommendedName>
        <fullName evidence="6">Fibronectin type-III domain-containing protein</fullName>
    </recommendedName>
</protein>
<dbReference type="GO" id="GO:0005576">
    <property type="term" value="C:extracellular region"/>
    <property type="evidence" value="ECO:0007669"/>
    <property type="project" value="UniProtKB-SubCell"/>
</dbReference>
<evidence type="ECO:0000256" key="2">
    <source>
        <dbReference type="ARBA" id="ARBA00022525"/>
    </source>
</evidence>
<evidence type="ECO:0000256" key="1">
    <source>
        <dbReference type="ARBA" id="ARBA00004613"/>
    </source>
</evidence>
<dbReference type="PANTHER" id="PTHR14619">
    <property type="entry name" value="NEURON-DERIVED NEUROTROPHIC FACTOR"/>
    <property type="match status" value="1"/>
</dbReference>
<keyword evidence="5" id="KW-1185">Reference proteome</keyword>
<dbReference type="EMBL" id="JBFDAA010000015">
    <property type="protein sequence ID" value="KAL1117653.1"/>
    <property type="molecule type" value="Genomic_DNA"/>
</dbReference>
<comment type="subcellular location">
    <subcellularLocation>
        <location evidence="1">Secreted</location>
    </subcellularLocation>
</comment>
<comment type="caution">
    <text evidence="4">The sequence shown here is derived from an EMBL/GenBank/DDBJ whole genome shotgun (WGS) entry which is preliminary data.</text>
</comment>
<name>A0ABD0Y2R8_9HEMI</name>
<keyword evidence="3" id="KW-0677">Repeat</keyword>
<dbReference type="Proteomes" id="UP001558652">
    <property type="component" value="Unassembled WGS sequence"/>
</dbReference>
<evidence type="ECO:0000256" key="3">
    <source>
        <dbReference type="ARBA" id="ARBA00022737"/>
    </source>
</evidence>
<accession>A0ABD0Y2R8</accession>
<sequence>TSCIIRGLTPGKIYNFDLFAIISGTNLSFPYGSTTTKYHKAKPISLRDSKVASVNIRRLEGRANFRYKAKNNIGDRPVEWYVMPCGGGSLDAEIRFKDKIIVPRRRIEGYAVLTLQNPTPGARYILRLNVSDPEELSKISSVEMPVERRIHEYVSLQNCTSVTIGWLPILDPGPSPVRYCVRARELHAPWYSPTPDQCNLEATFNMLDYHVLQCQEVPPSNNRCDKLKKNYYS</sequence>